<evidence type="ECO:0000313" key="3">
    <source>
        <dbReference type="Proteomes" id="UP000808337"/>
    </source>
</evidence>
<protein>
    <submittedName>
        <fullName evidence="2">Uncharacterized protein</fullName>
    </submittedName>
</protein>
<dbReference type="EMBL" id="JADKGY010000026">
    <property type="protein sequence ID" value="MBK9983810.1"/>
    <property type="molecule type" value="Genomic_DNA"/>
</dbReference>
<proteinExistence type="predicted"/>
<dbReference type="AlphaFoldDB" id="A0A9D7SY48"/>
<feature type="transmembrane region" description="Helical" evidence="1">
    <location>
        <begin position="12"/>
        <end position="32"/>
    </location>
</feature>
<evidence type="ECO:0000256" key="1">
    <source>
        <dbReference type="SAM" id="Phobius"/>
    </source>
</evidence>
<evidence type="ECO:0000313" key="2">
    <source>
        <dbReference type="EMBL" id="MBK9983810.1"/>
    </source>
</evidence>
<keyword evidence="1" id="KW-1133">Transmembrane helix</keyword>
<keyword evidence="1" id="KW-0472">Membrane</keyword>
<gene>
    <name evidence="2" type="ORF">IPP15_15815</name>
</gene>
<dbReference type="Proteomes" id="UP000808337">
    <property type="component" value="Unassembled WGS sequence"/>
</dbReference>
<reference evidence="2 3" key="1">
    <citation type="submission" date="2020-10" db="EMBL/GenBank/DDBJ databases">
        <title>Connecting structure to function with the recovery of over 1000 high-quality activated sludge metagenome-assembled genomes encoding full-length rRNA genes using long-read sequencing.</title>
        <authorList>
            <person name="Singleton C.M."/>
            <person name="Petriglieri F."/>
            <person name="Kristensen J.M."/>
            <person name="Kirkegaard R.H."/>
            <person name="Michaelsen T.Y."/>
            <person name="Andersen M.H."/>
            <person name="Karst S.M."/>
            <person name="Dueholm M.S."/>
            <person name="Nielsen P.H."/>
            <person name="Albertsen M."/>
        </authorList>
    </citation>
    <scope>NUCLEOTIDE SEQUENCE [LARGE SCALE GENOMIC DNA]</scope>
    <source>
        <strain evidence="2">Ribe_18-Q3-R11-54_MAXAC.273</strain>
    </source>
</reference>
<comment type="caution">
    <text evidence="2">The sequence shown here is derived from an EMBL/GenBank/DDBJ whole genome shotgun (WGS) entry which is preliminary data.</text>
</comment>
<sequence>MTINLVKWRLMLLTFPITAVVVFLKIGIVQWLHFDGLVSFSETGLVFTGGIFLVGFMLAGTLADYKESEKIPAEMASTIESIYDTVVLAYGFNPNFDLLAQKIKSMRSQDRSSLILLTRKVKKWSIKDR</sequence>
<name>A0A9D7SY48_9BACT</name>
<organism evidence="2 3">
    <name type="scientific">Candidatus Opimibacter skivensis</name>
    <dbReference type="NCBI Taxonomy" id="2982028"/>
    <lineage>
        <taxon>Bacteria</taxon>
        <taxon>Pseudomonadati</taxon>
        <taxon>Bacteroidota</taxon>
        <taxon>Saprospiria</taxon>
        <taxon>Saprospirales</taxon>
        <taxon>Saprospiraceae</taxon>
        <taxon>Candidatus Opimibacter</taxon>
    </lineage>
</organism>
<accession>A0A9D7SY48</accession>
<keyword evidence="1" id="KW-0812">Transmembrane</keyword>
<feature type="transmembrane region" description="Helical" evidence="1">
    <location>
        <begin position="44"/>
        <end position="65"/>
    </location>
</feature>